<name>A0A7D9DFR1_PARCT</name>
<dbReference type="EMBL" id="CACRXK020000481">
    <property type="protein sequence ID" value="CAB3982250.1"/>
    <property type="molecule type" value="Genomic_DNA"/>
</dbReference>
<protein>
    <submittedName>
        <fullName evidence="1">Uncharacterized protein</fullName>
    </submittedName>
</protein>
<dbReference type="Proteomes" id="UP001152795">
    <property type="component" value="Unassembled WGS sequence"/>
</dbReference>
<keyword evidence="2" id="KW-1185">Reference proteome</keyword>
<gene>
    <name evidence="1" type="ORF">PACLA_8A086182</name>
</gene>
<accession>A0A7D9DFR1</accession>
<dbReference type="AlphaFoldDB" id="A0A7D9DFR1"/>
<sequence>MVARGRVHSWNESWVYDGTAKDAAPGLSVKNHFETADQAIYAATEELFKQLKERKLI</sequence>
<evidence type="ECO:0000313" key="1">
    <source>
        <dbReference type="EMBL" id="CAB3982250.1"/>
    </source>
</evidence>
<organism evidence="1 2">
    <name type="scientific">Paramuricea clavata</name>
    <name type="common">Red gorgonian</name>
    <name type="synonym">Violescent sea-whip</name>
    <dbReference type="NCBI Taxonomy" id="317549"/>
    <lineage>
        <taxon>Eukaryota</taxon>
        <taxon>Metazoa</taxon>
        <taxon>Cnidaria</taxon>
        <taxon>Anthozoa</taxon>
        <taxon>Octocorallia</taxon>
        <taxon>Malacalcyonacea</taxon>
        <taxon>Plexauridae</taxon>
        <taxon>Paramuricea</taxon>
    </lineage>
</organism>
<reference evidence="1" key="1">
    <citation type="submission" date="2020-04" db="EMBL/GenBank/DDBJ databases">
        <authorList>
            <person name="Alioto T."/>
            <person name="Alioto T."/>
            <person name="Gomez Garrido J."/>
        </authorList>
    </citation>
    <scope>NUCLEOTIDE SEQUENCE</scope>
    <source>
        <strain evidence="1">A484AB</strain>
    </source>
</reference>
<dbReference type="OrthoDB" id="5988183at2759"/>
<evidence type="ECO:0000313" key="2">
    <source>
        <dbReference type="Proteomes" id="UP001152795"/>
    </source>
</evidence>
<proteinExistence type="predicted"/>
<comment type="caution">
    <text evidence="1">The sequence shown here is derived from an EMBL/GenBank/DDBJ whole genome shotgun (WGS) entry which is preliminary data.</text>
</comment>